<comment type="similarity">
    <text evidence="1">Belongs to the glycosyltransferase 2 family.</text>
</comment>
<reference evidence="6" key="1">
    <citation type="journal article" date="2019" name="Int. J. Syst. Evol. Microbiol.">
        <title>The Global Catalogue of Microorganisms (GCM) 10K type strain sequencing project: providing services to taxonomists for standard genome sequencing and annotation.</title>
        <authorList>
            <consortium name="The Broad Institute Genomics Platform"/>
            <consortium name="The Broad Institute Genome Sequencing Center for Infectious Disease"/>
            <person name="Wu L."/>
            <person name="Ma J."/>
        </authorList>
    </citation>
    <scope>NUCLEOTIDE SEQUENCE [LARGE SCALE GENOMIC DNA]</scope>
    <source>
        <strain evidence="6">JCM 16082</strain>
    </source>
</reference>
<dbReference type="InterPro" id="IPR029044">
    <property type="entry name" value="Nucleotide-diphossugar_trans"/>
</dbReference>
<dbReference type="Pfam" id="PF00535">
    <property type="entry name" value="Glycos_transf_2"/>
    <property type="match status" value="1"/>
</dbReference>
<evidence type="ECO:0000256" key="1">
    <source>
        <dbReference type="ARBA" id="ARBA00006739"/>
    </source>
</evidence>
<dbReference type="CDD" id="cd04186">
    <property type="entry name" value="GT_2_like_c"/>
    <property type="match status" value="1"/>
</dbReference>
<dbReference type="Proteomes" id="UP001500507">
    <property type="component" value="Unassembled WGS sequence"/>
</dbReference>
<keyword evidence="2" id="KW-0328">Glycosyltransferase</keyword>
<evidence type="ECO:0000256" key="2">
    <source>
        <dbReference type="ARBA" id="ARBA00022676"/>
    </source>
</evidence>
<dbReference type="SUPFAM" id="SSF53448">
    <property type="entry name" value="Nucleotide-diphospho-sugar transferases"/>
    <property type="match status" value="1"/>
</dbReference>
<evidence type="ECO:0000259" key="4">
    <source>
        <dbReference type="Pfam" id="PF00535"/>
    </source>
</evidence>
<keyword evidence="3" id="KW-0808">Transferase</keyword>
<accession>A0ABP3XUX7</accession>
<gene>
    <name evidence="5" type="ORF">GCM10009117_13100</name>
</gene>
<dbReference type="InterPro" id="IPR001173">
    <property type="entry name" value="Glyco_trans_2-like"/>
</dbReference>
<name>A0ABP3XUX7_9FLAO</name>
<keyword evidence="6" id="KW-1185">Reference proteome</keyword>
<dbReference type="PANTHER" id="PTHR43179:SF12">
    <property type="entry name" value="GALACTOFURANOSYLTRANSFERASE GLFT2"/>
    <property type="match status" value="1"/>
</dbReference>
<evidence type="ECO:0000313" key="6">
    <source>
        <dbReference type="Proteomes" id="UP001500507"/>
    </source>
</evidence>
<organism evidence="5 6">
    <name type="scientific">Gangjinia marincola</name>
    <dbReference type="NCBI Taxonomy" id="578463"/>
    <lineage>
        <taxon>Bacteria</taxon>
        <taxon>Pseudomonadati</taxon>
        <taxon>Bacteroidota</taxon>
        <taxon>Flavobacteriia</taxon>
        <taxon>Flavobacteriales</taxon>
        <taxon>Flavobacteriaceae</taxon>
        <taxon>Gangjinia</taxon>
    </lineage>
</organism>
<evidence type="ECO:0000313" key="5">
    <source>
        <dbReference type="EMBL" id="GAA0872163.1"/>
    </source>
</evidence>
<dbReference type="EMBL" id="BAAAFG010000013">
    <property type="protein sequence ID" value="GAA0872163.1"/>
    <property type="molecule type" value="Genomic_DNA"/>
</dbReference>
<protein>
    <submittedName>
        <fullName evidence="5">Glycosyltransferase family 2 protein</fullName>
    </submittedName>
</protein>
<proteinExistence type="inferred from homology"/>
<dbReference type="RefSeq" id="WP_343765022.1">
    <property type="nucleotide sequence ID" value="NZ_BAAAFG010000013.1"/>
</dbReference>
<sequence length="336" mass="38146">MQDVSHIAVAILNWNGKALLEQFLPSVIAHSHTAVIYVIDNASTDESVAFLNENFPQVNQILLPENYGYAGGYNHAVRHIKEEILILLNSDVEVTKEWLFPLAAAFNAEESTAILQPKLLDYTRKNYFEYAGAAGGFIDQLGYPYCRGRIFDTLEKDTGQYDDSTSIFWASGACFCIRKSVFEQLGGFDEDFFAHQEEIDLCWRAHQHGFEVAYIPQSVVYHLGGASLSAMNPKKTFLNFRNTLLALLKNVNGNKVLLLLFLRLVLDGIAGMMFLLQGKPRHLLAILNAHLSFYRLLPKFLRKRKLLRAKTKASYYSISSVVVAYFIQKKRKYTQL</sequence>
<comment type="caution">
    <text evidence="5">The sequence shown here is derived from an EMBL/GenBank/DDBJ whole genome shotgun (WGS) entry which is preliminary data.</text>
</comment>
<evidence type="ECO:0000256" key="3">
    <source>
        <dbReference type="ARBA" id="ARBA00022679"/>
    </source>
</evidence>
<feature type="domain" description="Glycosyltransferase 2-like" evidence="4">
    <location>
        <begin position="9"/>
        <end position="185"/>
    </location>
</feature>
<dbReference type="PANTHER" id="PTHR43179">
    <property type="entry name" value="RHAMNOSYLTRANSFERASE WBBL"/>
    <property type="match status" value="1"/>
</dbReference>
<dbReference type="Gene3D" id="3.90.550.10">
    <property type="entry name" value="Spore Coat Polysaccharide Biosynthesis Protein SpsA, Chain A"/>
    <property type="match status" value="1"/>
</dbReference>